<dbReference type="InParanoid" id="A0A1D6I7V3"/>
<proteinExistence type="predicted"/>
<gene>
    <name evidence="1" type="ORF">ZEAMMB73_Zm00001d021011</name>
</gene>
<sequence length="70" mass="7833">MDRLFLWLHEGLAACLVACDQDGNSHGGYWVFRAYPSSVLNQTPIFKTVPSEVDVTCSSAGARRHHRFLP</sequence>
<dbReference type="AlphaFoldDB" id="A0A1D6I7V3"/>
<organism evidence="1">
    <name type="scientific">Zea mays</name>
    <name type="common">Maize</name>
    <dbReference type="NCBI Taxonomy" id="4577"/>
    <lineage>
        <taxon>Eukaryota</taxon>
        <taxon>Viridiplantae</taxon>
        <taxon>Streptophyta</taxon>
        <taxon>Embryophyta</taxon>
        <taxon>Tracheophyta</taxon>
        <taxon>Spermatophyta</taxon>
        <taxon>Magnoliopsida</taxon>
        <taxon>Liliopsida</taxon>
        <taxon>Poales</taxon>
        <taxon>Poaceae</taxon>
        <taxon>PACMAD clade</taxon>
        <taxon>Panicoideae</taxon>
        <taxon>Andropogonodae</taxon>
        <taxon>Andropogoneae</taxon>
        <taxon>Tripsacinae</taxon>
        <taxon>Zea</taxon>
    </lineage>
</organism>
<dbReference type="PaxDb" id="4577-GRMZM2G119513_P01"/>
<reference evidence="1" key="1">
    <citation type="submission" date="2015-12" db="EMBL/GenBank/DDBJ databases">
        <title>Update maize B73 reference genome by single molecule sequencing technologies.</title>
        <authorList>
            <consortium name="Maize Genome Sequencing Project"/>
            <person name="Ware D."/>
        </authorList>
    </citation>
    <scope>NUCLEOTIDE SEQUENCE [LARGE SCALE GENOMIC DNA]</scope>
    <source>
        <tissue evidence="1">Seedling</tissue>
    </source>
</reference>
<dbReference type="IntAct" id="A0A1D6I7V3">
    <property type="interactions" value="1"/>
</dbReference>
<dbReference type="EMBL" id="CM007650">
    <property type="protein sequence ID" value="ONM56127.1"/>
    <property type="molecule type" value="Genomic_DNA"/>
</dbReference>
<name>A0A1D6I7V3_MAIZE</name>
<protein>
    <submittedName>
        <fullName evidence="1">Uncharacterized protein</fullName>
    </submittedName>
</protein>
<accession>A0A1D6I7V3</accession>
<evidence type="ECO:0000313" key="1">
    <source>
        <dbReference type="EMBL" id="ONM56127.1"/>
    </source>
</evidence>